<evidence type="ECO:0000256" key="1">
    <source>
        <dbReference type="ARBA" id="ARBA00022630"/>
    </source>
</evidence>
<dbReference type="RefSeq" id="WP_165233372.1">
    <property type="nucleotide sequence ID" value="NZ_JAAKZV010000018.1"/>
</dbReference>
<accession>A0A6G4TX56</accession>
<sequence>MRLGLYVNLYADQSDRPQLADAVEQARLAEEAGFDWVVLGERHLHRPGYHEALTSLTWLAAHTDRIGLATAGLIAPVYHPAWLAETLAHIDVLSGGRLTAGFVLGYRPEEFALYGTEPRDRVARFTECLDLVKRLWTEESVSHEGRFTTLTDAFLSPRPAQSPRPRIWNGGRVSAALARTARMCDGWTTSFNELDAELPEKIAEYRGYERGPDTLGAEVIVCREGYAAPTSQDARKALEEPLRGLYDAYGDWKRTSADAARYAQQWDDIEARGVIGSPDECAERLGGYADMGADGVILRIQPPGMPQADALRAIETFGKDVLPRLTR</sequence>
<keyword evidence="3" id="KW-0560">Oxidoreductase</keyword>
<dbReference type="Pfam" id="PF00296">
    <property type="entry name" value="Bac_luciferase"/>
    <property type="match status" value="1"/>
</dbReference>
<evidence type="ECO:0000259" key="5">
    <source>
        <dbReference type="Pfam" id="PF00296"/>
    </source>
</evidence>
<comment type="caution">
    <text evidence="6">The sequence shown here is derived from an EMBL/GenBank/DDBJ whole genome shotgun (WGS) entry which is preliminary data.</text>
</comment>
<keyword evidence="2" id="KW-0288">FMN</keyword>
<gene>
    <name evidence="6" type="ORF">G5C51_06860</name>
</gene>
<dbReference type="PANTHER" id="PTHR42847">
    <property type="entry name" value="ALKANESULFONATE MONOOXYGENASE"/>
    <property type="match status" value="1"/>
</dbReference>
<evidence type="ECO:0000313" key="7">
    <source>
        <dbReference type="Proteomes" id="UP000481583"/>
    </source>
</evidence>
<dbReference type="GO" id="GO:0008726">
    <property type="term" value="F:alkanesulfonate monooxygenase activity"/>
    <property type="evidence" value="ECO:0007669"/>
    <property type="project" value="TreeGrafter"/>
</dbReference>
<keyword evidence="7" id="KW-1185">Reference proteome</keyword>
<keyword evidence="1" id="KW-0285">Flavoprotein</keyword>
<dbReference type="InterPro" id="IPR036661">
    <property type="entry name" value="Luciferase-like_sf"/>
</dbReference>
<dbReference type="InterPro" id="IPR050172">
    <property type="entry name" value="SsuD_RutA_monooxygenase"/>
</dbReference>
<keyword evidence="4" id="KW-0503">Monooxygenase</keyword>
<dbReference type="Gene3D" id="3.20.20.30">
    <property type="entry name" value="Luciferase-like domain"/>
    <property type="match status" value="1"/>
</dbReference>
<feature type="domain" description="Luciferase-like" evidence="5">
    <location>
        <begin position="16"/>
        <end position="294"/>
    </location>
</feature>
<evidence type="ECO:0000256" key="3">
    <source>
        <dbReference type="ARBA" id="ARBA00023002"/>
    </source>
</evidence>
<dbReference type="EMBL" id="JAAKZV010000018">
    <property type="protein sequence ID" value="NGN63627.1"/>
    <property type="molecule type" value="Genomic_DNA"/>
</dbReference>
<evidence type="ECO:0000256" key="4">
    <source>
        <dbReference type="ARBA" id="ARBA00023033"/>
    </source>
</evidence>
<dbReference type="AlphaFoldDB" id="A0A6G4TX56"/>
<proteinExistence type="predicted"/>
<dbReference type="InterPro" id="IPR011251">
    <property type="entry name" value="Luciferase-like_dom"/>
</dbReference>
<evidence type="ECO:0000313" key="6">
    <source>
        <dbReference type="EMBL" id="NGN63627.1"/>
    </source>
</evidence>
<dbReference type="GO" id="GO:0046306">
    <property type="term" value="P:alkanesulfonate catabolic process"/>
    <property type="evidence" value="ECO:0007669"/>
    <property type="project" value="TreeGrafter"/>
</dbReference>
<dbReference type="Proteomes" id="UP000481583">
    <property type="component" value="Unassembled WGS sequence"/>
</dbReference>
<name>A0A6G4TX56_9ACTN</name>
<dbReference type="PANTHER" id="PTHR42847:SF4">
    <property type="entry name" value="ALKANESULFONATE MONOOXYGENASE-RELATED"/>
    <property type="match status" value="1"/>
</dbReference>
<dbReference type="SUPFAM" id="SSF51679">
    <property type="entry name" value="Bacterial luciferase-like"/>
    <property type="match status" value="1"/>
</dbReference>
<organism evidence="6 7">
    <name type="scientific">Streptomyces coryli</name>
    <dbReference type="NCBI Taxonomy" id="1128680"/>
    <lineage>
        <taxon>Bacteria</taxon>
        <taxon>Bacillati</taxon>
        <taxon>Actinomycetota</taxon>
        <taxon>Actinomycetes</taxon>
        <taxon>Kitasatosporales</taxon>
        <taxon>Streptomycetaceae</taxon>
        <taxon>Streptomyces</taxon>
    </lineage>
</organism>
<protein>
    <submittedName>
        <fullName evidence="6">LLM class flavin-dependent oxidoreductase</fullName>
    </submittedName>
</protein>
<evidence type="ECO:0000256" key="2">
    <source>
        <dbReference type="ARBA" id="ARBA00022643"/>
    </source>
</evidence>
<reference evidence="6 7" key="1">
    <citation type="submission" date="2020-02" db="EMBL/GenBank/DDBJ databases">
        <title>Whole-genome analyses of novel actinobacteria.</title>
        <authorList>
            <person name="Sahin N."/>
        </authorList>
    </citation>
    <scope>NUCLEOTIDE SEQUENCE [LARGE SCALE GENOMIC DNA]</scope>
    <source>
        <strain evidence="6 7">A7024</strain>
    </source>
</reference>